<evidence type="ECO:0000313" key="2">
    <source>
        <dbReference type="Proteomes" id="UP000214646"/>
    </source>
</evidence>
<evidence type="ECO:0000313" key="1">
    <source>
        <dbReference type="EMBL" id="OWK37852.1"/>
    </source>
</evidence>
<protein>
    <submittedName>
        <fullName evidence="1">Uncharacterized protein</fullName>
    </submittedName>
</protein>
<name>A0A225D8S0_9BACT</name>
<accession>A0A225D8S0</accession>
<dbReference type="AlphaFoldDB" id="A0A225D8S0"/>
<dbReference type="Proteomes" id="UP000214646">
    <property type="component" value="Unassembled WGS sequence"/>
</dbReference>
<proteinExistence type="predicted"/>
<organism evidence="1 2">
    <name type="scientific">Fimbriiglobus ruber</name>
    <dbReference type="NCBI Taxonomy" id="1908690"/>
    <lineage>
        <taxon>Bacteria</taxon>
        <taxon>Pseudomonadati</taxon>
        <taxon>Planctomycetota</taxon>
        <taxon>Planctomycetia</taxon>
        <taxon>Gemmatales</taxon>
        <taxon>Gemmataceae</taxon>
        <taxon>Fimbriiglobus</taxon>
    </lineage>
</organism>
<sequence>MSLPLVFRPAARPNLLLRSRGTTVRVEVVAVFHTARDPSIWRQRK</sequence>
<comment type="caution">
    <text evidence="1">The sequence shown here is derived from an EMBL/GenBank/DDBJ whole genome shotgun (WGS) entry which is preliminary data.</text>
</comment>
<gene>
    <name evidence="1" type="ORF">FRUB_06972</name>
</gene>
<reference evidence="2" key="1">
    <citation type="submission" date="2017-06" db="EMBL/GenBank/DDBJ databases">
        <title>Genome analysis of Fimbriiglobus ruber SP5, the first member of the order Planctomycetales with confirmed chitinolytic capability.</title>
        <authorList>
            <person name="Ravin N.V."/>
            <person name="Rakitin A.L."/>
            <person name="Ivanova A.A."/>
            <person name="Beletsky A.V."/>
            <person name="Kulichevskaya I.S."/>
            <person name="Mardanov A.V."/>
            <person name="Dedysh S.N."/>
        </authorList>
    </citation>
    <scope>NUCLEOTIDE SEQUENCE [LARGE SCALE GENOMIC DNA]</scope>
    <source>
        <strain evidence="2">SP5</strain>
    </source>
</reference>
<keyword evidence="2" id="KW-1185">Reference proteome</keyword>
<dbReference type="EMBL" id="NIDE01000014">
    <property type="protein sequence ID" value="OWK37852.1"/>
    <property type="molecule type" value="Genomic_DNA"/>
</dbReference>